<evidence type="ECO:0000313" key="2">
    <source>
        <dbReference type="Proteomes" id="UP000283210"/>
    </source>
</evidence>
<accession>A0A3S2MA97</accession>
<proteinExistence type="predicted"/>
<gene>
    <name evidence="1" type="ORF">OJAV_G00071440</name>
</gene>
<dbReference type="EMBL" id="CM012443">
    <property type="protein sequence ID" value="RVE71148.1"/>
    <property type="molecule type" value="Genomic_DNA"/>
</dbReference>
<evidence type="ECO:0000313" key="1">
    <source>
        <dbReference type="EMBL" id="RVE71148.1"/>
    </source>
</evidence>
<keyword evidence="2" id="KW-1185">Reference proteome</keyword>
<dbReference type="OrthoDB" id="8854917at2759"/>
<reference evidence="1 2" key="1">
    <citation type="submission" date="2018-11" db="EMBL/GenBank/DDBJ databases">
        <authorList>
            <person name="Lopez-Roques C."/>
            <person name="Donnadieu C."/>
            <person name="Bouchez O."/>
            <person name="Klopp C."/>
            <person name="Cabau C."/>
            <person name="Zahm M."/>
        </authorList>
    </citation>
    <scope>NUCLEOTIDE SEQUENCE [LARGE SCALE GENOMIC DNA]</scope>
    <source>
        <strain evidence="1">RS831</strain>
        <tissue evidence="1">Whole body</tissue>
    </source>
</reference>
<organism evidence="1 2">
    <name type="scientific">Oryzias javanicus</name>
    <name type="common">Javanese ricefish</name>
    <name type="synonym">Aplocheilus javanicus</name>
    <dbReference type="NCBI Taxonomy" id="123683"/>
    <lineage>
        <taxon>Eukaryota</taxon>
        <taxon>Metazoa</taxon>
        <taxon>Chordata</taxon>
        <taxon>Craniata</taxon>
        <taxon>Vertebrata</taxon>
        <taxon>Euteleostomi</taxon>
        <taxon>Actinopterygii</taxon>
        <taxon>Neopterygii</taxon>
        <taxon>Teleostei</taxon>
        <taxon>Neoteleostei</taxon>
        <taxon>Acanthomorphata</taxon>
        <taxon>Ovalentaria</taxon>
        <taxon>Atherinomorphae</taxon>
        <taxon>Beloniformes</taxon>
        <taxon>Adrianichthyidae</taxon>
        <taxon>Oryziinae</taxon>
        <taxon>Oryzias</taxon>
    </lineage>
</organism>
<name>A0A3S2MA97_ORYJA</name>
<dbReference type="AlphaFoldDB" id="A0A3S2MA97"/>
<dbReference type="Proteomes" id="UP000283210">
    <property type="component" value="Chromosome 7"/>
</dbReference>
<reference evidence="1 2" key="2">
    <citation type="submission" date="2019-01" db="EMBL/GenBank/DDBJ databases">
        <title>A chromosome length genome reference of the Java medaka (oryzias javanicus).</title>
        <authorList>
            <person name="Herpin A."/>
            <person name="Takehana Y."/>
            <person name="Naruse K."/>
            <person name="Ansai S."/>
            <person name="Kawaguchi M."/>
        </authorList>
    </citation>
    <scope>NUCLEOTIDE SEQUENCE [LARGE SCALE GENOMIC DNA]</scope>
    <source>
        <strain evidence="1">RS831</strain>
        <tissue evidence="1">Whole body</tissue>
    </source>
</reference>
<protein>
    <submittedName>
        <fullName evidence="1">Uncharacterized protein</fullName>
    </submittedName>
</protein>
<sequence>MTSVNSPATVLARNHFYRNSSPSPEPLKSTFSGQNDYVIQREKNTCRWITMATPPGLLVLLGSKGLWIHVVARRSSSMPLPTFKTSFSAEQPVKIKKQAYLSIRLKTS</sequence>